<name>A0A158KKE1_9BURK</name>
<feature type="domain" description="Nitrile hydratase beta subunit-like N-terminal" evidence="1">
    <location>
        <begin position="23"/>
        <end position="103"/>
    </location>
</feature>
<gene>
    <name evidence="2" type="ORF">AWB74_05893</name>
</gene>
<dbReference type="InterPro" id="IPR042262">
    <property type="entry name" value="CN_hydtase_beta_C"/>
</dbReference>
<dbReference type="NCBIfam" id="TIGR03889">
    <property type="entry name" value="nitrile_acc"/>
    <property type="match status" value="1"/>
</dbReference>
<organism evidence="2 3">
    <name type="scientific">Caballeronia arvi</name>
    <dbReference type="NCBI Taxonomy" id="1777135"/>
    <lineage>
        <taxon>Bacteria</taxon>
        <taxon>Pseudomonadati</taxon>
        <taxon>Pseudomonadota</taxon>
        <taxon>Betaproteobacteria</taxon>
        <taxon>Burkholderiales</taxon>
        <taxon>Burkholderiaceae</taxon>
        <taxon>Caballeronia</taxon>
    </lineage>
</organism>
<protein>
    <submittedName>
        <fullName evidence="2">Nitrile hydratase beta subunit</fullName>
    </submittedName>
</protein>
<keyword evidence="3" id="KW-1185">Reference proteome</keyword>
<dbReference type="InterPro" id="IPR008990">
    <property type="entry name" value="Elect_transpt_acc-like_dom_sf"/>
</dbReference>
<dbReference type="RefSeq" id="WP_061150164.1">
    <property type="nucleotide sequence ID" value="NZ_FCOM02000036.1"/>
</dbReference>
<evidence type="ECO:0000313" key="2">
    <source>
        <dbReference type="EMBL" id="SAL81213.1"/>
    </source>
</evidence>
<accession>A0A158KKE1</accession>
<comment type="caution">
    <text evidence="2">The sequence shown here is derived from an EMBL/GenBank/DDBJ whole genome shotgun (WGS) entry which is preliminary data.</text>
</comment>
<dbReference type="InterPro" id="IPR023808">
    <property type="entry name" value="Nitrile_Hydratase_acc_put"/>
</dbReference>
<evidence type="ECO:0000259" key="1">
    <source>
        <dbReference type="Pfam" id="PF21006"/>
    </source>
</evidence>
<dbReference type="AlphaFoldDB" id="A0A158KKE1"/>
<reference evidence="2" key="1">
    <citation type="submission" date="2016-01" db="EMBL/GenBank/DDBJ databases">
        <authorList>
            <person name="Peeters C."/>
        </authorList>
    </citation>
    <scope>NUCLEOTIDE SEQUENCE [LARGE SCALE GENOMIC DNA]</scope>
    <source>
        <strain evidence="2">LMG 29317</strain>
    </source>
</reference>
<dbReference type="InterPro" id="IPR049054">
    <property type="entry name" value="CN_hydtase_beta-like_N"/>
</dbReference>
<dbReference type="OrthoDB" id="9811616at2"/>
<dbReference type="Proteomes" id="UP000055019">
    <property type="component" value="Unassembled WGS sequence"/>
</dbReference>
<dbReference type="Gene3D" id="1.10.472.20">
    <property type="entry name" value="Nitrile hydratase, beta subunit"/>
    <property type="match status" value="1"/>
</dbReference>
<dbReference type="Pfam" id="PF21006">
    <property type="entry name" value="NHase_beta_N"/>
    <property type="match status" value="1"/>
</dbReference>
<sequence>MALLTEQVSLLRERPVPFCADGDMVFKEPWEAKAFAIVVTLSQEGRFTWSEWVDCFSSHVERATTAEAEGRAAKTYYEQWLDAMEELLVRKGVTSSEQLYAKRLSAFKPSVAHTVTKK</sequence>
<dbReference type="EMBL" id="FCOM02000036">
    <property type="protein sequence ID" value="SAL81213.1"/>
    <property type="molecule type" value="Genomic_DNA"/>
</dbReference>
<evidence type="ECO:0000313" key="3">
    <source>
        <dbReference type="Proteomes" id="UP000055019"/>
    </source>
</evidence>
<dbReference type="SUPFAM" id="SSF50090">
    <property type="entry name" value="Electron transport accessory proteins"/>
    <property type="match status" value="1"/>
</dbReference>
<proteinExistence type="predicted"/>